<organism evidence="1 2">
    <name type="scientific">Phlebia brevispora</name>
    <dbReference type="NCBI Taxonomy" id="194682"/>
    <lineage>
        <taxon>Eukaryota</taxon>
        <taxon>Fungi</taxon>
        <taxon>Dikarya</taxon>
        <taxon>Basidiomycota</taxon>
        <taxon>Agaricomycotina</taxon>
        <taxon>Agaricomycetes</taxon>
        <taxon>Polyporales</taxon>
        <taxon>Meruliaceae</taxon>
        <taxon>Phlebia</taxon>
    </lineage>
</organism>
<dbReference type="EMBL" id="JANHOG010001046">
    <property type="protein sequence ID" value="KAJ3545737.1"/>
    <property type="molecule type" value="Genomic_DNA"/>
</dbReference>
<sequence length="222" mass="25721">MFIRALEKRIRYIMKAGCTCIGDEEFAKRWMADTENWIMRWLDATHSGDSTVFCGVTKKYRMQFQRYRSRPWFKVFERNVKCFRLDGYTGPEGERTREEIADESAITEINRMRSAAAEKAAEILRVTGFTQSSVSQGLLEPIDEGVGFRKTKLGETPRSRVRASRLRFIGVPRARWSSQIDSEIQNLQPQKGYMYIGSTQSIREWEEKHSVRGKLTHTSSTG</sequence>
<gene>
    <name evidence="1" type="ORF">NM688_g5591</name>
</gene>
<evidence type="ECO:0000313" key="2">
    <source>
        <dbReference type="Proteomes" id="UP001148662"/>
    </source>
</evidence>
<keyword evidence="2" id="KW-1185">Reference proteome</keyword>
<proteinExistence type="predicted"/>
<reference evidence="1" key="1">
    <citation type="submission" date="2022-07" db="EMBL/GenBank/DDBJ databases">
        <title>Genome Sequence of Phlebia brevispora.</title>
        <authorList>
            <person name="Buettner E."/>
        </authorList>
    </citation>
    <scope>NUCLEOTIDE SEQUENCE</scope>
    <source>
        <strain evidence="1">MPL23</strain>
    </source>
</reference>
<evidence type="ECO:0000313" key="1">
    <source>
        <dbReference type="EMBL" id="KAJ3545737.1"/>
    </source>
</evidence>
<dbReference type="Proteomes" id="UP001148662">
    <property type="component" value="Unassembled WGS sequence"/>
</dbReference>
<accession>A0ACC1SSW7</accession>
<protein>
    <submittedName>
        <fullName evidence="1">Uncharacterized protein</fullName>
    </submittedName>
</protein>
<comment type="caution">
    <text evidence="1">The sequence shown here is derived from an EMBL/GenBank/DDBJ whole genome shotgun (WGS) entry which is preliminary data.</text>
</comment>
<name>A0ACC1SSW7_9APHY</name>